<organism evidence="3 4">
    <name type="scientific">Dokdonella immobilis</name>
    <dbReference type="NCBI Taxonomy" id="578942"/>
    <lineage>
        <taxon>Bacteria</taxon>
        <taxon>Pseudomonadati</taxon>
        <taxon>Pseudomonadota</taxon>
        <taxon>Gammaproteobacteria</taxon>
        <taxon>Lysobacterales</taxon>
        <taxon>Rhodanobacteraceae</taxon>
        <taxon>Dokdonella</taxon>
    </lineage>
</organism>
<dbReference type="SUPFAM" id="SSF54106">
    <property type="entry name" value="LysM domain"/>
    <property type="match status" value="1"/>
</dbReference>
<evidence type="ECO:0000313" key="4">
    <source>
        <dbReference type="Proteomes" id="UP000198575"/>
    </source>
</evidence>
<evidence type="ECO:0000313" key="3">
    <source>
        <dbReference type="EMBL" id="SFN60110.1"/>
    </source>
</evidence>
<feature type="chain" id="PRO_5011664907" evidence="1">
    <location>
        <begin position="21"/>
        <end position="386"/>
    </location>
</feature>
<dbReference type="Pfam" id="PF01476">
    <property type="entry name" value="LysM"/>
    <property type="match status" value="1"/>
</dbReference>
<keyword evidence="1" id="KW-0732">Signal</keyword>
<dbReference type="SMART" id="SM00257">
    <property type="entry name" value="LysM"/>
    <property type="match status" value="1"/>
</dbReference>
<dbReference type="PROSITE" id="PS51782">
    <property type="entry name" value="LYSM"/>
    <property type="match status" value="1"/>
</dbReference>
<dbReference type="InterPro" id="IPR052196">
    <property type="entry name" value="Bact_Kbp"/>
</dbReference>
<evidence type="ECO:0000256" key="1">
    <source>
        <dbReference type="SAM" id="SignalP"/>
    </source>
</evidence>
<dbReference type="EMBL" id="FOVF01000035">
    <property type="protein sequence ID" value="SFN60110.1"/>
    <property type="molecule type" value="Genomic_DNA"/>
</dbReference>
<dbReference type="RefSeq" id="WP_092410309.1">
    <property type="nucleotide sequence ID" value="NZ_FOVF01000035.1"/>
</dbReference>
<evidence type="ECO:0000259" key="2">
    <source>
        <dbReference type="PROSITE" id="PS51782"/>
    </source>
</evidence>
<gene>
    <name evidence="3" type="ORF">SAMN05216289_13518</name>
</gene>
<dbReference type="STRING" id="578942.SAMN05216289_13518"/>
<dbReference type="Gene3D" id="3.10.350.10">
    <property type="entry name" value="LysM domain"/>
    <property type="match status" value="1"/>
</dbReference>
<protein>
    <submittedName>
        <fullName evidence="3">LysM domain-containing protein</fullName>
    </submittedName>
</protein>
<sequence length="386" mass="43245">MLKKLLSISAGLLLTVSVFAATEWAQNAPQRYIVKKGDTLWSISAKFLIKPWHWPEIWQLNQKVRNPHLIYPGDELVLSGDGVTHGDGSIGPHIRATSLADAVKPIPLSDIKQFLKNSKVVDEDVIRNAPHVVAIEENRLRGVTGQLVYIRGLDAAVGDQFAIVRPLGRYYDMPPRKEGEVRETYRQERDGRDGRQKLLWRHGPHEWSFKGRVRFLGYEVLEFGTIQVTRTGSPASALVTYSDFEVREGDYILPLDLTPYDDQFVPHPPAQAPDSNMRVIAFTDALAAVGPLQVVALSRGSEDGVDNGTTYSIYTDGETVHDDTDYPEGKSRAFFHPKNAKVTLPPEFIGHVMVFRTFKRVSYGLVMDSVRPVQLGDFMHDPDSTP</sequence>
<dbReference type="PANTHER" id="PTHR34700:SF4">
    <property type="entry name" value="PHAGE-LIKE ELEMENT PBSX PROTEIN XKDP"/>
    <property type="match status" value="1"/>
</dbReference>
<dbReference type="Proteomes" id="UP000198575">
    <property type="component" value="Unassembled WGS sequence"/>
</dbReference>
<keyword evidence="4" id="KW-1185">Reference proteome</keyword>
<name>A0A1I5ACN1_9GAMM</name>
<dbReference type="PANTHER" id="PTHR34700">
    <property type="entry name" value="POTASSIUM BINDING PROTEIN KBP"/>
    <property type="match status" value="1"/>
</dbReference>
<dbReference type="OrthoDB" id="9765158at2"/>
<reference evidence="3 4" key="1">
    <citation type="submission" date="2016-10" db="EMBL/GenBank/DDBJ databases">
        <authorList>
            <person name="de Groot N.N."/>
        </authorList>
    </citation>
    <scope>NUCLEOTIDE SEQUENCE [LARGE SCALE GENOMIC DNA]</scope>
    <source>
        <strain evidence="3 4">CGMCC 1.7659</strain>
    </source>
</reference>
<feature type="signal peptide" evidence="1">
    <location>
        <begin position="1"/>
        <end position="20"/>
    </location>
</feature>
<dbReference type="CDD" id="cd00118">
    <property type="entry name" value="LysM"/>
    <property type="match status" value="1"/>
</dbReference>
<proteinExistence type="predicted"/>
<accession>A0A1I5ACN1</accession>
<dbReference type="InterPro" id="IPR036779">
    <property type="entry name" value="LysM_dom_sf"/>
</dbReference>
<dbReference type="InterPro" id="IPR018392">
    <property type="entry name" value="LysM"/>
</dbReference>
<feature type="domain" description="LysM" evidence="2">
    <location>
        <begin position="30"/>
        <end position="78"/>
    </location>
</feature>
<dbReference type="AlphaFoldDB" id="A0A1I5ACN1"/>